<dbReference type="AlphaFoldDB" id="A0A9P0FM34"/>
<name>A0A9P0FM34_BRAAE</name>
<evidence type="ECO:0000313" key="3">
    <source>
        <dbReference type="Proteomes" id="UP001154078"/>
    </source>
</evidence>
<gene>
    <name evidence="2" type="ORF">MELIAE_LOCUS9601</name>
</gene>
<keyword evidence="1" id="KW-0175">Coiled coil</keyword>
<sequence>MEQVTEKSSTLINLENSNRKLLKNQSFLYDENKKLYSNLEKFAQELEDLKRSSIATDQYQSLRSEKSLLILQNKQLKSKLKQIKAPSKTNSHETVTTKQETLHGAFDGLDQILGRIKGDQHRIQINNQPVEISDTLKELTRQLELEQKKTLALNEQLRQERNDDEKGTLKTKLIDMKDKITNLEVENTKLIFQNDQLTDDLNRTKKQLERSEADLSVEIKKSHDFEKEKDKLKRSISEVENDNLRLKKEMIEELNEANRAKRISIDTEIALQHISEAYENKRKEAMKYIAEIDELKKSLSLNKK</sequence>
<evidence type="ECO:0000256" key="1">
    <source>
        <dbReference type="SAM" id="Coils"/>
    </source>
</evidence>
<accession>A0A9P0FM34</accession>
<dbReference type="Proteomes" id="UP001154078">
    <property type="component" value="Chromosome 6"/>
</dbReference>
<proteinExistence type="predicted"/>
<organism evidence="2 3">
    <name type="scientific">Brassicogethes aeneus</name>
    <name type="common">Rape pollen beetle</name>
    <name type="synonym">Meligethes aeneus</name>
    <dbReference type="NCBI Taxonomy" id="1431903"/>
    <lineage>
        <taxon>Eukaryota</taxon>
        <taxon>Metazoa</taxon>
        <taxon>Ecdysozoa</taxon>
        <taxon>Arthropoda</taxon>
        <taxon>Hexapoda</taxon>
        <taxon>Insecta</taxon>
        <taxon>Pterygota</taxon>
        <taxon>Neoptera</taxon>
        <taxon>Endopterygota</taxon>
        <taxon>Coleoptera</taxon>
        <taxon>Polyphaga</taxon>
        <taxon>Cucujiformia</taxon>
        <taxon>Nitidulidae</taxon>
        <taxon>Meligethinae</taxon>
        <taxon>Brassicogethes</taxon>
    </lineage>
</organism>
<feature type="coiled-coil region" evidence="1">
    <location>
        <begin position="136"/>
        <end position="163"/>
    </location>
</feature>
<feature type="coiled-coil region" evidence="1">
    <location>
        <begin position="194"/>
        <end position="298"/>
    </location>
</feature>
<dbReference type="OrthoDB" id="6710262at2759"/>
<evidence type="ECO:0000313" key="2">
    <source>
        <dbReference type="EMBL" id="CAH0559518.1"/>
    </source>
</evidence>
<reference evidence="2" key="1">
    <citation type="submission" date="2021-12" db="EMBL/GenBank/DDBJ databases">
        <authorList>
            <person name="King R."/>
        </authorList>
    </citation>
    <scope>NUCLEOTIDE SEQUENCE</scope>
</reference>
<protein>
    <submittedName>
        <fullName evidence="2">Uncharacterized protein</fullName>
    </submittedName>
</protein>
<dbReference type="EMBL" id="OV121137">
    <property type="protein sequence ID" value="CAH0559518.1"/>
    <property type="molecule type" value="Genomic_DNA"/>
</dbReference>
<feature type="coiled-coil region" evidence="1">
    <location>
        <begin position="32"/>
        <end position="79"/>
    </location>
</feature>
<keyword evidence="3" id="KW-1185">Reference proteome</keyword>